<dbReference type="EMBL" id="ML996178">
    <property type="protein sequence ID" value="KAF2732356.1"/>
    <property type="molecule type" value="Genomic_DNA"/>
</dbReference>
<keyword evidence="3" id="KW-1185">Reference proteome</keyword>
<organism evidence="2 3">
    <name type="scientific">Polyplosphaeria fusca</name>
    <dbReference type="NCBI Taxonomy" id="682080"/>
    <lineage>
        <taxon>Eukaryota</taxon>
        <taxon>Fungi</taxon>
        <taxon>Dikarya</taxon>
        <taxon>Ascomycota</taxon>
        <taxon>Pezizomycotina</taxon>
        <taxon>Dothideomycetes</taxon>
        <taxon>Pleosporomycetidae</taxon>
        <taxon>Pleosporales</taxon>
        <taxon>Tetraplosphaeriaceae</taxon>
        <taxon>Polyplosphaeria</taxon>
    </lineage>
</organism>
<evidence type="ECO:0000313" key="3">
    <source>
        <dbReference type="Proteomes" id="UP000799444"/>
    </source>
</evidence>
<proteinExistence type="predicted"/>
<gene>
    <name evidence="2" type="ORF">EJ04DRAFT_566044</name>
</gene>
<sequence length="138" mass="15336">MPPCRPRYNCIPLNAGDLRLIDQIEECLEAECHGRRALWPIEIGGIDVWVRPESAATSKPGSAKPSSEEIGPSAATSKPGSAKPSSEEIEPSSQRARPQERGHKQTGLCKALFRKDRFQIGKRDHATPLTLWRINHNF</sequence>
<accession>A0A9P4QWR1</accession>
<protein>
    <submittedName>
        <fullName evidence="2">Uncharacterized protein</fullName>
    </submittedName>
</protein>
<name>A0A9P4QWR1_9PLEO</name>
<reference evidence="2" key="1">
    <citation type="journal article" date="2020" name="Stud. Mycol.">
        <title>101 Dothideomycetes genomes: a test case for predicting lifestyles and emergence of pathogens.</title>
        <authorList>
            <person name="Haridas S."/>
            <person name="Albert R."/>
            <person name="Binder M."/>
            <person name="Bloem J."/>
            <person name="Labutti K."/>
            <person name="Salamov A."/>
            <person name="Andreopoulos B."/>
            <person name="Baker S."/>
            <person name="Barry K."/>
            <person name="Bills G."/>
            <person name="Bluhm B."/>
            <person name="Cannon C."/>
            <person name="Castanera R."/>
            <person name="Culley D."/>
            <person name="Daum C."/>
            <person name="Ezra D."/>
            <person name="Gonzalez J."/>
            <person name="Henrissat B."/>
            <person name="Kuo A."/>
            <person name="Liang C."/>
            <person name="Lipzen A."/>
            <person name="Lutzoni F."/>
            <person name="Magnuson J."/>
            <person name="Mondo S."/>
            <person name="Nolan M."/>
            <person name="Ohm R."/>
            <person name="Pangilinan J."/>
            <person name="Park H.-J."/>
            <person name="Ramirez L."/>
            <person name="Alfaro M."/>
            <person name="Sun H."/>
            <person name="Tritt A."/>
            <person name="Yoshinaga Y."/>
            <person name="Zwiers L.-H."/>
            <person name="Turgeon B."/>
            <person name="Goodwin S."/>
            <person name="Spatafora J."/>
            <person name="Crous P."/>
            <person name="Grigoriev I."/>
        </authorList>
    </citation>
    <scope>NUCLEOTIDE SEQUENCE</scope>
    <source>
        <strain evidence="2">CBS 125425</strain>
    </source>
</reference>
<evidence type="ECO:0000313" key="2">
    <source>
        <dbReference type="EMBL" id="KAF2732356.1"/>
    </source>
</evidence>
<dbReference type="AlphaFoldDB" id="A0A9P4QWR1"/>
<evidence type="ECO:0000256" key="1">
    <source>
        <dbReference type="SAM" id="MobiDB-lite"/>
    </source>
</evidence>
<comment type="caution">
    <text evidence="2">The sequence shown here is derived from an EMBL/GenBank/DDBJ whole genome shotgun (WGS) entry which is preliminary data.</text>
</comment>
<feature type="region of interest" description="Disordered" evidence="1">
    <location>
        <begin position="54"/>
        <end position="108"/>
    </location>
</feature>
<dbReference type="Proteomes" id="UP000799444">
    <property type="component" value="Unassembled WGS sequence"/>
</dbReference>